<organism evidence="2 3">
    <name type="scientific">Aristolochia fimbriata</name>
    <name type="common">White veined hardy Dutchman's pipe vine</name>
    <dbReference type="NCBI Taxonomy" id="158543"/>
    <lineage>
        <taxon>Eukaryota</taxon>
        <taxon>Viridiplantae</taxon>
        <taxon>Streptophyta</taxon>
        <taxon>Embryophyta</taxon>
        <taxon>Tracheophyta</taxon>
        <taxon>Spermatophyta</taxon>
        <taxon>Magnoliopsida</taxon>
        <taxon>Magnoliidae</taxon>
        <taxon>Piperales</taxon>
        <taxon>Aristolochiaceae</taxon>
        <taxon>Aristolochia</taxon>
    </lineage>
</organism>
<dbReference type="EMBL" id="JAINDJ010000002">
    <property type="protein sequence ID" value="KAG9457140.1"/>
    <property type="molecule type" value="Genomic_DNA"/>
</dbReference>
<evidence type="ECO:0000313" key="3">
    <source>
        <dbReference type="Proteomes" id="UP000825729"/>
    </source>
</evidence>
<evidence type="ECO:0000256" key="1">
    <source>
        <dbReference type="SAM" id="MobiDB-lite"/>
    </source>
</evidence>
<feature type="region of interest" description="Disordered" evidence="1">
    <location>
        <begin position="1"/>
        <end position="26"/>
    </location>
</feature>
<comment type="caution">
    <text evidence="2">The sequence shown here is derived from an EMBL/GenBank/DDBJ whole genome shotgun (WGS) entry which is preliminary data.</text>
</comment>
<gene>
    <name evidence="2" type="ORF">H6P81_001648</name>
</gene>
<accession>A0AAV7F7G7</accession>
<protein>
    <submittedName>
        <fullName evidence="2">Uncharacterized protein</fullName>
    </submittedName>
</protein>
<dbReference type="Proteomes" id="UP000825729">
    <property type="component" value="Unassembled WGS sequence"/>
</dbReference>
<sequence>MTPAVEPRRGIQKGRARAREGSASRTSYEFEPGHTYISVEMDGEDVTRGPMVGERTAKPEKNCVGVTYVHAASY</sequence>
<dbReference type="AlphaFoldDB" id="A0AAV7F7G7"/>
<name>A0AAV7F7G7_ARIFI</name>
<reference evidence="2 3" key="1">
    <citation type="submission" date="2021-07" db="EMBL/GenBank/DDBJ databases">
        <title>The Aristolochia fimbriata genome: insights into angiosperm evolution, floral development and chemical biosynthesis.</title>
        <authorList>
            <person name="Jiao Y."/>
        </authorList>
    </citation>
    <scope>NUCLEOTIDE SEQUENCE [LARGE SCALE GENOMIC DNA]</scope>
    <source>
        <strain evidence="2">IBCAS-2021</strain>
        <tissue evidence="2">Leaf</tissue>
    </source>
</reference>
<evidence type="ECO:0000313" key="2">
    <source>
        <dbReference type="EMBL" id="KAG9457140.1"/>
    </source>
</evidence>
<proteinExistence type="predicted"/>
<keyword evidence="3" id="KW-1185">Reference proteome</keyword>